<keyword evidence="2" id="KW-1185">Reference proteome</keyword>
<evidence type="ECO:0000313" key="1">
    <source>
        <dbReference type="EMBL" id="GID76935.1"/>
    </source>
</evidence>
<name>A0ABQ3YAT4_9ACTN</name>
<reference evidence="1 2" key="1">
    <citation type="submission" date="2021-01" db="EMBL/GenBank/DDBJ databases">
        <title>Whole genome shotgun sequence of Actinoplanes deccanensis NBRC 13994.</title>
        <authorList>
            <person name="Komaki H."/>
            <person name="Tamura T."/>
        </authorList>
    </citation>
    <scope>NUCLEOTIDE SEQUENCE [LARGE SCALE GENOMIC DNA]</scope>
    <source>
        <strain evidence="1 2">NBRC 13994</strain>
    </source>
</reference>
<sequence length="156" mass="17470">MPRLRPSDDFLAEAHTILYAERARLAPLGDDHELLLVGGCSVPGALTKGDVDLHLRTPPGAFEKTVDRLRNVYRVVLPSIWQPTLATFALDAALPTGIAVTPKGSEHDLRFTRTWQRLAADPALLAAYNQMKLAFHHDRDEYERRKSAFFDDLTAH</sequence>
<evidence type="ECO:0008006" key="3">
    <source>
        <dbReference type="Google" id="ProtNLM"/>
    </source>
</evidence>
<dbReference type="InterPro" id="IPR007344">
    <property type="entry name" value="GrpB/CoaE"/>
</dbReference>
<dbReference type="EMBL" id="BOMI01000112">
    <property type="protein sequence ID" value="GID76935.1"/>
    <property type="molecule type" value="Genomic_DNA"/>
</dbReference>
<dbReference type="Gene3D" id="3.30.460.10">
    <property type="entry name" value="Beta Polymerase, domain 2"/>
    <property type="match status" value="1"/>
</dbReference>
<dbReference type="RefSeq" id="WP_203770276.1">
    <property type="nucleotide sequence ID" value="NZ_BAAABO010000020.1"/>
</dbReference>
<organism evidence="1 2">
    <name type="scientific">Paractinoplanes deccanensis</name>
    <dbReference type="NCBI Taxonomy" id="113561"/>
    <lineage>
        <taxon>Bacteria</taxon>
        <taxon>Bacillati</taxon>
        <taxon>Actinomycetota</taxon>
        <taxon>Actinomycetes</taxon>
        <taxon>Micromonosporales</taxon>
        <taxon>Micromonosporaceae</taxon>
        <taxon>Paractinoplanes</taxon>
    </lineage>
</organism>
<comment type="caution">
    <text evidence="1">The sequence shown here is derived from an EMBL/GenBank/DDBJ whole genome shotgun (WGS) entry which is preliminary data.</text>
</comment>
<dbReference type="Pfam" id="PF04229">
    <property type="entry name" value="GrpB"/>
    <property type="match status" value="1"/>
</dbReference>
<dbReference type="Proteomes" id="UP000609879">
    <property type="component" value="Unassembled WGS sequence"/>
</dbReference>
<gene>
    <name evidence="1" type="ORF">Ade02nite_55760</name>
</gene>
<dbReference type="SUPFAM" id="SSF81301">
    <property type="entry name" value="Nucleotidyltransferase"/>
    <property type="match status" value="1"/>
</dbReference>
<evidence type="ECO:0000313" key="2">
    <source>
        <dbReference type="Proteomes" id="UP000609879"/>
    </source>
</evidence>
<proteinExistence type="predicted"/>
<protein>
    <recommendedName>
        <fullName evidence="3">GrpB family protein</fullName>
    </recommendedName>
</protein>
<accession>A0ABQ3YAT4</accession>
<dbReference type="InterPro" id="IPR043519">
    <property type="entry name" value="NT_sf"/>
</dbReference>